<dbReference type="PANTHER" id="PTHR11037">
    <property type="entry name" value="TRANSCRIPTION FACTOR CP2"/>
    <property type="match status" value="1"/>
</dbReference>
<accession>A0A1X2GMW9</accession>
<sequence>APTAVTQRTEESTVTYLNRGQLYKIDLSDRFGNDVTIQSQFIIMFHEPSHQKLTVSYWKFWLSQQKTLVENARAVDVDVNQSEGISSVSYPSFDRIAFEWNGSVGAKLSVRFHCLSTDFSRIKGVKGIPLRAYMSSQVNMPTLNIMRQYVGTYSDAGDQLQSYFEECFCKIRLFRDKGAERKNKDDAKQIKKQFAKM</sequence>
<feature type="non-terminal residue" evidence="2">
    <location>
        <position position="1"/>
    </location>
</feature>
<dbReference type="GO" id="GO:0005634">
    <property type="term" value="C:nucleus"/>
    <property type="evidence" value="ECO:0007669"/>
    <property type="project" value="TreeGrafter"/>
</dbReference>
<dbReference type="PANTHER" id="PTHR11037:SF20">
    <property type="entry name" value="PROTEIN GRAINYHEAD"/>
    <property type="match status" value="1"/>
</dbReference>
<evidence type="ECO:0000259" key="1">
    <source>
        <dbReference type="PROSITE" id="PS51968"/>
    </source>
</evidence>
<comment type="caution">
    <text evidence="2">The sequence shown here is derived from an EMBL/GenBank/DDBJ whole genome shotgun (WGS) entry which is preliminary data.</text>
</comment>
<dbReference type="EMBL" id="MCGT01000008">
    <property type="protein sequence ID" value="ORX57509.1"/>
    <property type="molecule type" value="Genomic_DNA"/>
</dbReference>
<evidence type="ECO:0000313" key="3">
    <source>
        <dbReference type="Proteomes" id="UP000242146"/>
    </source>
</evidence>
<dbReference type="GO" id="GO:0001228">
    <property type="term" value="F:DNA-binding transcription activator activity, RNA polymerase II-specific"/>
    <property type="evidence" value="ECO:0007669"/>
    <property type="project" value="TreeGrafter"/>
</dbReference>
<gene>
    <name evidence="2" type="ORF">DM01DRAFT_1270977</name>
</gene>
<evidence type="ECO:0000313" key="2">
    <source>
        <dbReference type="EMBL" id="ORX57509.1"/>
    </source>
</evidence>
<dbReference type="InterPro" id="IPR040167">
    <property type="entry name" value="TF_CP2-like"/>
</dbReference>
<feature type="domain" description="Grh/CP2 DB" evidence="1">
    <location>
        <begin position="1"/>
        <end position="197"/>
    </location>
</feature>
<dbReference type="Proteomes" id="UP000242146">
    <property type="component" value="Unassembled WGS sequence"/>
</dbReference>
<name>A0A1X2GMW9_9FUNG</name>
<dbReference type="InterPro" id="IPR007604">
    <property type="entry name" value="CP2"/>
</dbReference>
<dbReference type="Pfam" id="PF04516">
    <property type="entry name" value="CP2"/>
    <property type="match status" value="1"/>
</dbReference>
<dbReference type="PROSITE" id="PS51968">
    <property type="entry name" value="GRH_CP2_DB"/>
    <property type="match status" value="1"/>
</dbReference>
<dbReference type="AlphaFoldDB" id="A0A1X2GMW9"/>
<dbReference type="GO" id="GO:0000978">
    <property type="term" value="F:RNA polymerase II cis-regulatory region sequence-specific DNA binding"/>
    <property type="evidence" value="ECO:0007669"/>
    <property type="project" value="TreeGrafter"/>
</dbReference>
<proteinExistence type="predicted"/>
<dbReference type="OrthoDB" id="7680836at2759"/>
<protein>
    <recommendedName>
        <fullName evidence="1">Grh/CP2 DB domain-containing protein</fullName>
    </recommendedName>
</protein>
<dbReference type="STRING" id="101127.A0A1X2GMW9"/>
<organism evidence="2 3">
    <name type="scientific">Hesseltinella vesiculosa</name>
    <dbReference type="NCBI Taxonomy" id="101127"/>
    <lineage>
        <taxon>Eukaryota</taxon>
        <taxon>Fungi</taxon>
        <taxon>Fungi incertae sedis</taxon>
        <taxon>Mucoromycota</taxon>
        <taxon>Mucoromycotina</taxon>
        <taxon>Mucoromycetes</taxon>
        <taxon>Mucorales</taxon>
        <taxon>Cunninghamellaceae</taxon>
        <taxon>Hesseltinella</taxon>
    </lineage>
</organism>
<reference evidence="2 3" key="1">
    <citation type="submission" date="2016-07" db="EMBL/GenBank/DDBJ databases">
        <title>Pervasive Adenine N6-methylation of Active Genes in Fungi.</title>
        <authorList>
            <consortium name="DOE Joint Genome Institute"/>
            <person name="Mondo S.J."/>
            <person name="Dannebaum R.O."/>
            <person name="Kuo R.C."/>
            <person name="Labutti K."/>
            <person name="Haridas S."/>
            <person name="Kuo A."/>
            <person name="Salamov A."/>
            <person name="Ahrendt S.R."/>
            <person name="Lipzen A."/>
            <person name="Sullivan W."/>
            <person name="Andreopoulos W.B."/>
            <person name="Clum A."/>
            <person name="Lindquist E."/>
            <person name="Daum C."/>
            <person name="Ramamoorthy G.K."/>
            <person name="Gryganskyi A."/>
            <person name="Culley D."/>
            <person name="Magnuson J.K."/>
            <person name="James T.Y."/>
            <person name="O'Malley M.A."/>
            <person name="Stajich J.E."/>
            <person name="Spatafora J.W."/>
            <person name="Visel A."/>
            <person name="Grigoriev I.V."/>
        </authorList>
    </citation>
    <scope>NUCLEOTIDE SEQUENCE [LARGE SCALE GENOMIC DNA]</scope>
    <source>
        <strain evidence="2 3">NRRL 3301</strain>
    </source>
</reference>
<feature type="non-terminal residue" evidence="2">
    <location>
        <position position="197"/>
    </location>
</feature>
<keyword evidence="3" id="KW-1185">Reference proteome</keyword>